<evidence type="ECO:0000259" key="3">
    <source>
        <dbReference type="Pfam" id="PF00534"/>
    </source>
</evidence>
<evidence type="ECO:0000313" key="5">
    <source>
        <dbReference type="EMBL" id="QUX22087.1"/>
    </source>
</evidence>
<dbReference type="InterPro" id="IPR028098">
    <property type="entry name" value="Glyco_trans_4-like_N"/>
</dbReference>
<dbReference type="EMBL" id="CP074133">
    <property type="protein sequence ID" value="QUX22087.1"/>
    <property type="molecule type" value="Genomic_DNA"/>
</dbReference>
<dbReference type="GO" id="GO:0016757">
    <property type="term" value="F:glycosyltransferase activity"/>
    <property type="evidence" value="ECO:0007669"/>
    <property type="project" value="UniProtKB-KW"/>
</dbReference>
<feature type="domain" description="Glycosyl transferase family 1" evidence="3">
    <location>
        <begin position="264"/>
        <end position="372"/>
    </location>
</feature>
<keyword evidence="6" id="KW-1185">Reference proteome</keyword>
<dbReference type="Proteomes" id="UP000676079">
    <property type="component" value="Chromosome"/>
</dbReference>
<dbReference type="SUPFAM" id="SSF53756">
    <property type="entry name" value="UDP-Glycosyltransferase/glycogen phosphorylase"/>
    <property type="match status" value="1"/>
</dbReference>
<keyword evidence="1 5" id="KW-0328">Glycosyltransferase</keyword>
<name>A0ABX8BLZ5_9ACTN</name>
<dbReference type="EC" id="2.4.-.-" evidence="5"/>
<evidence type="ECO:0000256" key="1">
    <source>
        <dbReference type="ARBA" id="ARBA00022676"/>
    </source>
</evidence>
<evidence type="ECO:0000256" key="2">
    <source>
        <dbReference type="ARBA" id="ARBA00022679"/>
    </source>
</evidence>
<reference evidence="5 6" key="1">
    <citation type="submission" date="2021-05" db="EMBL/GenBank/DDBJ databases">
        <title>Direct Submission.</title>
        <authorList>
            <person name="Li K."/>
            <person name="Gao J."/>
        </authorList>
    </citation>
    <scope>NUCLEOTIDE SEQUENCE [LARGE SCALE GENOMIC DNA]</scope>
    <source>
        <strain evidence="5 6">Mg02</strain>
    </source>
</reference>
<dbReference type="Gene3D" id="3.40.50.2000">
    <property type="entry name" value="Glycogen Phosphorylase B"/>
    <property type="match status" value="2"/>
</dbReference>
<keyword evidence="2 5" id="KW-0808">Transferase</keyword>
<accession>A0ABX8BLZ5</accession>
<protein>
    <submittedName>
        <fullName evidence="5">Glycosyltransferase</fullName>
        <ecNumber evidence="5">2.4.-.-</ecNumber>
    </submittedName>
</protein>
<evidence type="ECO:0000259" key="4">
    <source>
        <dbReference type="Pfam" id="PF13439"/>
    </source>
</evidence>
<dbReference type="InterPro" id="IPR001296">
    <property type="entry name" value="Glyco_trans_1"/>
</dbReference>
<dbReference type="Pfam" id="PF13439">
    <property type="entry name" value="Glyco_transf_4"/>
    <property type="match status" value="1"/>
</dbReference>
<feature type="domain" description="Glycosyltransferase subfamily 4-like N-terminal" evidence="4">
    <location>
        <begin position="27"/>
        <end position="199"/>
    </location>
</feature>
<proteinExistence type="predicted"/>
<gene>
    <name evidence="5" type="ORF">KGD84_27640</name>
</gene>
<organism evidence="5 6">
    <name type="scientific">Nocardiopsis changdeensis</name>
    <dbReference type="NCBI Taxonomy" id="2831969"/>
    <lineage>
        <taxon>Bacteria</taxon>
        <taxon>Bacillati</taxon>
        <taxon>Actinomycetota</taxon>
        <taxon>Actinomycetes</taxon>
        <taxon>Streptosporangiales</taxon>
        <taxon>Nocardiopsidaceae</taxon>
        <taxon>Nocardiopsis</taxon>
    </lineage>
</organism>
<evidence type="ECO:0000313" key="6">
    <source>
        <dbReference type="Proteomes" id="UP000676079"/>
    </source>
</evidence>
<dbReference type="Pfam" id="PF00534">
    <property type="entry name" value="Glycos_transf_1"/>
    <property type="match status" value="1"/>
</dbReference>
<sequence length="424" mass="45760">MKIAMIAEHANPLPAHRGEPACPASLHLCALTRQLAKRGHKVTVYVRRSDPDQPEGRTRMARGVSVTHLDAGPARPLHEQEHAEHTGAFGTALAAVLDEDRPDVLHAIGWTSGLAALHAQAHSERDQSSIPLVQTFHSLNAGEQRSGLDSDPQRARMESILASRADRVLVGSTDQQNELARLGVPRHHVSVVPFGVDTDHFTVEGGTSSEHWRSSRGERPRLVAVTSPDRAGGAERLVDSLLRLPEAELLLVSTTAHTNVSLDEDARRLELRAKEAGVDDRLHLVGPVERKELPRLLRSADVYVSASSYDPYGGAVLEAMACGLPVVATATGAVPGAVLHRTSGVLMRFGHPDEVARAVRSVLGTPTMSTAYGIAAVDRARSRFTWQRIAIETEIAYDRARPRPAERDELDGEADGLVLSAAAH</sequence>
<dbReference type="PANTHER" id="PTHR12526">
    <property type="entry name" value="GLYCOSYLTRANSFERASE"/>
    <property type="match status" value="1"/>
</dbReference>
<dbReference type="PANTHER" id="PTHR12526:SF635">
    <property type="entry name" value="GLYCOSYL TRANSFERASE GROUP 1"/>
    <property type="match status" value="1"/>
</dbReference>
<dbReference type="RefSeq" id="WP_220563311.1">
    <property type="nucleotide sequence ID" value="NZ_CP074133.1"/>
</dbReference>